<reference evidence="1" key="1">
    <citation type="submission" date="2016-02" db="EMBL/GenBank/DDBJ databases">
        <title>WGS assembly of Manihot esculenta.</title>
        <authorList>
            <person name="Bredeson J.V."/>
            <person name="Prochnik S.E."/>
            <person name="Lyons J.B."/>
            <person name="Schmutz J."/>
            <person name="Grimwood J."/>
            <person name="Vrebalov J."/>
            <person name="Bart R.S."/>
            <person name="Amuge T."/>
            <person name="Ferguson M.E."/>
            <person name="Green R."/>
            <person name="Putnam N."/>
            <person name="Stites J."/>
            <person name="Rounsley S."/>
            <person name="Rokhsar D.S."/>
        </authorList>
    </citation>
    <scope>NUCLEOTIDE SEQUENCE [LARGE SCALE GENOMIC DNA]</scope>
    <source>
        <tissue evidence="1">Leaf</tissue>
    </source>
</reference>
<sequence>MGRTWNEDTLNFFGIARVSYPKHIHVLCSWHQLLDLHIPV</sequence>
<dbReference type="EMBL" id="CM004403">
    <property type="protein sequence ID" value="OAY25170.1"/>
    <property type="molecule type" value="Genomic_DNA"/>
</dbReference>
<protein>
    <submittedName>
        <fullName evidence="1">Uncharacterized protein</fullName>
    </submittedName>
</protein>
<gene>
    <name evidence="1" type="ORF">MANES_17G072400</name>
</gene>
<evidence type="ECO:0000313" key="1">
    <source>
        <dbReference type="EMBL" id="OAY25170.1"/>
    </source>
</evidence>
<name>A0A2C9U5U7_MANES</name>
<dbReference type="AlphaFoldDB" id="A0A2C9U5U7"/>
<organism evidence="1">
    <name type="scientific">Manihot esculenta</name>
    <name type="common">Cassava</name>
    <name type="synonym">Jatropha manihot</name>
    <dbReference type="NCBI Taxonomy" id="3983"/>
    <lineage>
        <taxon>Eukaryota</taxon>
        <taxon>Viridiplantae</taxon>
        <taxon>Streptophyta</taxon>
        <taxon>Embryophyta</taxon>
        <taxon>Tracheophyta</taxon>
        <taxon>Spermatophyta</taxon>
        <taxon>Magnoliopsida</taxon>
        <taxon>eudicotyledons</taxon>
        <taxon>Gunneridae</taxon>
        <taxon>Pentapetalae</taxon>
        <taxon>rosids</taxon>
        <taxon>fabids</taxon>
        <taxon>Malpighiales</taxon>
        <taxon>Euphorbiaceae</taxon>
        <taxon>Crotonoideae</taxon>
        <taxon>Manihoteae</taxon>
        <taxon>Manihot</taxon>
    </lineage>
</organism>
<proteinExistence type="predicted"/>
<accession>A0A2C9U5U7</accession>